<dbReference type="Proteomes" id="UP000839747">
    <property type="component" value="Unassembled WGS sequence"/>
</dbReference>
<dbReference type="AlphaFoldDB" id="A0A5Y3XBE7"/>
<comment type="caution">
    <text evidence="3">The sequence shown here is derived from an EMBL/GenBank/DDBJ whole genome shotgun (WGS) entry which is preliminary data.</text>
</comment>
<feature type="transmembrane region" description="Helical" evidence="2">
    <location>
        <begin position="20"/>
        <end position="40"/>
    </location>
</feature>
<sequence>MSFVLSTKKHLQKGLSLIEASMVLALSAVVIASVMAYYQYASDNEKLDKLSVVLNQIVASVSVLYANSNDGYKGLNATLVKKLNPGIGKIDADGRLILPTGNELRIVGNYDYNGNKIWYFTVNNIDPGMCASILFTMLNMKKAAHSPVLWYTYNEAWNNWITVNPADARVDSICNKKFNTIDIAMGFN</sequence>
<reference evidence="3" key="1">
    <citation type="submission" date="2018-06" db="EMBL/GenBank/DDBJ databases">
        <authorList>
            <person name="Ashton P.M."/>
            <person name="Dallman T."/>
            <person name="Nair S."/>
            <person name="De Pinna E."/>
            <person name="Peters T."/>
            <person name="Grant K."/>
        </authorList>
    </citation>
    <scope>NUCLEOTIDE SEQUENCE [LARGE SCALE GENOMIC DNA]</scope>
    <source>
        <strain evidence="3">318584</strain>
    </source>
</reference>
<keyword evidence="2" id="KW-0812">Transmembrane</keyword>
<proteinExistence type="predicted"/>
<comment type="subcellular location">
    <subcellularLocation>
        <location evidence="1">Membrane</location>
        <topology evidence="1">Single-pass membrane protein</topology>
    </subcellularLocation>
</comment>
<name>A0A5Y3XBE7_SALER</name>
<evidence type="ECO:0000313" key="3">
    <source>
        <dbReference type="EMBL" id="ECJ4506564.1"/>
    </source>
</evidence>
<keyword evidence="2" id="KW-0472">Membrane</keyword>
<gene>
    <name evidence="3" type="ORF">DNU24_12755</name>
</gene>
<accession>A0A5Y3XBE7</accession>
<keyword evidence="2" id="KW-1133">Transmembrane helix</keyword>
<dbReference type="Gene3D" id="3.30.1690.10">
    <property type="entry name" value="TcpA-like pilin"/>
    <property type="match status" value="1"/>
</dbReference>
<dbReference type="GO" id="GO:0016020">
    <property type="term" value="C:membrane"/>
    <property type="evidence" value="ECO:0007669"/>
    <property type="project" value="UniProtKB-SubCell"/>
</dbReference>
<dbReference type="InterPro" id="IPR012902">
    <property type="entry name" value="N_methyl_site"/>
</dbReference>
<dbReference type="PROSITE" id="PS00409">
    <property type="entry name" value="PROKAR_NTER_METHYL"/>
    <property type="match status" value="1"/>
</dbReference>
<dbReference type="EMBL" id="AAIYKG010000011">
    <property type="protein sequence ID" value="ECJ4506564.1"/>
    <property type="molecule type" value="Genomic_DNA"/>
</dbReference>
<organism evidence="3">
    <name type="scientific">Salmonella enterica subsp. salamae</name>
    <dbReference type="NCBI Taxonomy" id="59202"/>
    <lineage>
        <taxon>Bacteria</taxon>
        <taxon>Pseudomonadati</taxon>
        <taxon>Pseudomonadota</taxon>
        <taxon>Gammaproteobacteria</taxon>
        <taxon>Enterobacterales</taxon>
        <taxon>Enterobacteriaceae</taxon>
        <taxon>Salmonella</taxon>
    </lineage>
</organism>
<protein>
    <submittedName>
        <fullName evidence="3">Type II secretion system protein</fullName>
    </submittedName>
</protein>
<evidence type="ECO:0000256" key="1">
    <source>
        <dbReference type="ARBA" id="ARBA00004167"/>
    </source>
</evidence>
<evidence type="ECO:0000256" key="2">
    <source>
        <dbReference type="SAM" id="Phobius"/>
    </source>
</evidence>